<keyword evidence="1" id="KW-0472">Membrane</keyword>
<accession>A0A9D3XWE1</accession>
<sequence>MQHCKYTRGKLSYKYSTRYFHCEQYQILYTTEEEFEDLSNRLLWKRSIYIRETQSISKDSTITKQKPLYKCTRRKDYISLYSTCSSIMLLVAWTTNPKYLLICWSWRESALSSFVSGYWFKDIKCCQGV</sequence>
<feature type="transmembrane region" description="Helical" evidence="1">
    <location>
        <begin position="77"/>
        <end position="95"/>
    </location>
</feature>
<name>A0A9D3XWE1_9SAUR</name>
<dbReference type="AlphaFoldDB" id="A0A9D3XWE1"/>
<keyword evidence="1" id="KW-0812">Transmembrane</keyword>
<organism evidence="2 3">
    <name type="scientific">Mauremys mutica</name>
    <name type="common">yellowpond turtle</name>
    <dbReference type="NCBI Taxonomy" id="74926"/>
    <lineage>
        <taxon>Eukaryota</taxon>
        <taxon>Metazoa</taxon>
        <taxon>Chordata</taxon>
        <taxon>Craniata</taxon>
        <taxon>Vertebrata</taxon>
        <taxon>Euteleostomi</taxon>
        <taxon>Archelosauria</taxon>
        <taxon>Testudinata</taxon>
        <taxon>Testudines</taxon>
        <taxon>Cryptodira</taxon>
        <taxon>Durocryptodira</taxon>
        <taxon>Testudinoidea</taxon>
        <taxon>Geoemydidae</taxon>
        <taxon>Geoemydinae</taxon>
        <taxon>Mauremys</taxon>
    </lineage>
</organism>
<evidence type="ECO:0000256" key="1">
    <source>
        <dbReference type="SAM" id="Phobius"/>
    </source>
</evidence>
<comment type="caution">
    <text evidence="2">The sequence shown here is derived from an EMBL/GenBank/DDBJ whole genome shotgun (WGS) entry which is preliminary data.</text>
</comment>
<reference evidence="2" key="1">
    <citation type="submission" date="2021-09" db="EMBL/GenBank/DDBJ databases">
        <title>The genome of Mauremys mutica provides insights into the evolution of semi-aquatic lifestyle.</title>
        <authorList>
            <person name="Gong S."/>
            <person name="Gao Y."/>
        </authorList>
    </citation>
    <scope>NUCLEOTIDE SEQUENCE</scope>
    <source>
        <strain evidence="2">MM-2020</strain>
        <tissue evidence="2">Muscle</tissue>
    </source>
</reference>
<protein>
    <submittedName>
        <fullName evidence="2">Uncharacterized protein</fullName>
    </submittedName>
</protein>
<dbReference type="EMBL" id="JAHDVG010000463">
    <property type="protein sequence ID" value="KAH1187282.1"/>
    <property type="molecule type" value="Genomic_DNA"/>
</dbReference>
<dbReference type="Proteomes" id="UP000827986">
    <property type="component" value="Unassembled WGS sequence"/>
</dbReference>
<keyword evidence="1" id="KW-1133">Transmembrane helix</keyword>
<evidence type="ECO:0000313" key="3">
    <source>
        <dbReference type="Proteomes" id="UP000827986"/>
    </source>
</evidence>
<proteinExistence type="predicted"/>
<gene>
    <name evidence="2" type="ORF">KIL84_020031</name>
</gene>
<evidence type="ECO:0000313" key="2">
    <source>
        <dbReference type="EMBL" id="KAH1187282.1"/>
    </source>
</evidence>
<keyword evidence="3" id="KW-1185">Reference proteome</keyword>